<dbReference type="GO" id="GO:0046872">
    <property type="term" value="F:metal ion binding"/>
    <property type="evidence" value="ECO:0007669"/>
    <property type="project" value="UniProtKB-KW"/>
</dbReference>
<keyword evidence="6" id="KW-0411">Iron-sulfur</keyword>
<proteinExistence type="predicted"/>
<evidence type="ECO:0000313" key="10">
    <source>
        <dbReference type="EMBL" id="BBF81617.1"/>
    </source>
</evidence>
<evidence type="ECO:0000256" key="6">
    <source>
        <dbReference type="ARBA" id="ARBA00023014"/>
    </source>
</evidence>
<feature type="transmembrane region" description="Helical" evidence="8">
    <location>
        <begin position="145"/>
        <end position="164"/>
    </location>
</feature>
<dbReference type="Pfam" id="PF11614">
    <property type="entry name" value="FixG_C"/>
    <property type="match status" value="1"/>
</dbReference>
<reference evidence="11" key="2">
    <citation type="journal article" date="2017" name="Plant Physiol. Biochem.">
        <title>Differential oxidative and antioxidative response of duckweed Lemna minor toward plant growth promoting/inhibiting bacteria.</title>
        <authorList>
            <person name="Ishizawa H."/>
            <person name="Kuroda M."/>
            <person name="Morikawa M."/>
            <person name="Ike M."/>
        </authorList>
    </citation>
    <scope>NUCLEOTIDE SEQUENCE [LARGE SCALE GENOMIC DNA]</scope>
    <source>
        <strain evidence="11">M6</strain>
    </source>
</reference>
<evidence type="ECO:0000256" key="7">
    <source>
        <dbReference type="SAM" id="MobiDB-lite"/>
    </source>
</evidence>
<feature type="domain" description="4Fe-4S ferredoxin-type" evidence="9">
    <location>
        <begin position="243"/>
        <end position="272"/>
    </location>
</feature>
<reference evidence="11" key="1">
    <citation type="journal article" date="2017" name="Biotechnol. Biofuels">
        <title>Evaluation of environmental bacterial communities as a factor affecting the growth of duckweed Lemna minor.</title>
        <authorList>
            <person name="Ishizawa H."/>
            <person name="Kuroda M."/>
            <person name="Morikawa M."/>
            <person name="Ike M."/>
        </authorList>
    </citation>
    <scope>NUCLEOTIDE SEQUENCE [LARGE SCALE GENOMIC DNA]</scope>
    <source>
        <strain evidence="11">M6</strain>
    </source>
</reference>
<keyword evidence="2" id="KW-0004">4Fe-4S</keyword>
<dbReference type="Pfam" id="PF12801">
    <property type="entry name" value="Fer4_5"/>
    <property type="match status" value="1"/>
</dbReference>
<dbReference type="OrthoDB" id="9811700at2"/>
<keyword evidence="8" id="KW-0812">Transmembrane</keyword>
<dbReference type="InterPro" id="IPR017900">
    <property type="entry name" value="4Fe4S_Fe_S_CS"/>
</dbReference>
<dbReference type="Proteomes" id="UP000278756">
    <property type="component" value="Chromosome 2"/>
</dbReference>
<dbReference type="InterPro" id="IPR013783">
    <property type="entry name" value="Ig-like_fold"/>
</dbReference>
<feature type="transmembrane region" description="Helical" evidence="8">
    <location>
        <begin position="21"/>
        <end position="40"/>
    </location>
</feature>
<dbReference type="GO" id="GO:0005886">
    <property type="term" value="C:plasma membrane"/>
    <property type="evidence" value="ECO:0007669"/>
    <property type="project" value="TreeGrafter"/>
</dbReference>
<dbReference type="PANTHER" id="PTHR30176">
    <property type="entry name" value="FERREDOXIN-TYPE PROTEIN NAPH"/>
    <property type="match status" value="1"/>
</dbReference>
<feature type="transmembrane region" description="Helical" evidence="8">
    <location>
        <begin position="184"/>
        <end position="202"/>
    </location>
</feature>
<evidence type="ECO:0000256" key="8">
    <source>
        <dbReference type="SAM" id="Phobius"/>
    </source>
</evidence>
<dbReference type="SUPFAM" id="SSF54862">
    <property type="entry name" value="4Fe-4S ferredoxins"/>
    <property type="match status" value="1"/>
</dbReference>
<feature type="compositionally biased region" description="Polar residues" evidence="7">
    <location>
        <begin position="466"/>
        <end position="478"/>
    </location>
</feature>
<feature type="transmembrane region" description="Helical" evidence="8">
    <location>
        <begin position="74"/>
        <end position="95"/>
    </location>
</feature>
<dbReference type="GO" id="GO:0051539">
    <property type="term" value="F:4 iron, 4 sulfur cluster binding"/>
    <property type="evidence" value="ECO:0007669"/>
    <property type="project" value="UniProtKB-KW"/>
</dbReference>
<feature type="compositionally biased region" description="Basic and acidic residues" evidence="7">
    <location>
        <begin position="480"/>
        <end position="490"/>
    </location>
</feature>
<protein>
    <submittedName>
        <fullName evidence="10">Type cbb3 cytochrome oxidase biogenesis protein CcoG</fullName>
    </submittedName>
</protein>
<dbReference type="Gene3D" id="2.60.40.10">
    <property type="entry name" value="Immunoglobulins"/>
    <property type="match status" value="1"/>
</dbReference>
<evidence type="ECO:0000256" key="5">
    <source>
        <dbReference type="ARBA" id="ARBA00023004"/>
    </source>
</evidence>
<evidence type="ECO:0000259" key="9">
    <source>
        <dbReference type="PROSITE" id="PS51379"/>
    </source>
</evidence>
<keyword evidence="5" id="KW-0408">Iron</keyword>
<dbReference type="InterPro" id="IPR032879">
    <property type="entry name" value="FixG_C"/>
</dbReference>
<keyword evidence="8" id="KW-0472">Membrane</keyword>
<dbReference type="EMBL" id="AP018828">
    <property type="protein sequence ID" value="BBF81617.1"/>
    <property type="molecule type" value="Genomic_DNA"/>
</dbReference>
<dbReference type="RefSeq" id="WP_126423077.1">
    <property type="nucleotide sequence ID" value="NZ_AP018828.1"/>
</dbReference>
<dbReference type="AlphaFoldDB" id="A0A3G9G4D0"/>
<evidence type="ECO:0000313" key="11">
    <source>
        <dbReference type="Proteomes" id="UP000278756"/>
    </source>
</evidence>
<dbReference type="PROSITE" id="PS51379">
    <property type="entry name" value="4FE4S_FER_2"/>
    <property type="match status" value="1"/>
</dbReference>
<dbReference type="InterPro" id="IPR017896">
    <property type="entry name" value="4Fe4S_Fe-S-bd"/>
</dbReference>
<feature type="region of interest" description="Disordered" evidence="7">
    <location>
        <begin position="466"/>
        <end position="490"/>
    </location>
</feature>
<keyword evidence="8" id="KW-1133">Transmembrane helix</keyword>
<organism evidence="10 11">
    <name type="scientific">Asticcacaulis excentricus</name>
    <dbReference type="NCBI Taxonomy" id="78587"/>
    <lineage>
        <taxon>Bacteria</taxon>
        <taxon>Pseudomonadati</taxon>
        <taxon>Pseudomonadota</taxon>
        <taxon>Alphaproteobacteria</taxon>
        <taxon>Caulobacterales</taxon>
        <taxon>Caulobacteraceae</taxon>
        <taxon>Asticcacaulis</taxon>
    </lineage>
</organism>
<dbReference type="NCBIfam" id="TIGR02745">
    <property type="entry name" value="ccoG_rdxA_fixG"/>
    <property type="match status" value="1"/>
</dbReference>
<sequence>MSLFETARKIYPRRVKGTFRSLKWLSMIVLLGIYYAAPWLRWDRGPHVPDQAILVDLVGQRGYFFGIEIWPQEVYLLVGVLILAAIGLFFATALLGRVWCGYACPQTVWTDLFVWVERFVQGDRNARRKLDESAWTLEKLWKKTLTHLIWLLIGAVTGGAWVFYFNDAPTLFSDLWHLDVSWSVLGWIIALTLSTYFMAGFARENVCTYMCPYARFQSAMFDKDTLIITYEAERGEPRGKHKKGESWDGKGHCIDCDSCVIVCPMGIDIRDGLQMQCISCGLCIDACNSVMDKIELPRGLIRYDTESNQRQRRDGYRTLDIAHRKSGKTVVPQQKMRWVRPRTVAYALILSTVGSLMLTAIVLRPMTELTVNHARAPQFVRLSDGSVRNDYQIKILNKSHDDRAYHLSTQGLPQARLEVLAAGDETVETLHVPANSVASFRVRVDTPEATTHGRSDIRFLLSDTQNPAQNSAQNSGKTPESARHDSYFIR</sequence>
<feature type="transmembrane region" description="Helical" evidence="8">
    <location>
        <begin position="344"/>
        <end position="363"/>
    </location>
</feature>
<evidence type="ECO:0000256" key="2">
    <source>
        <dbReference type="ARBA" id="ARBA00022485"/>
    </source>
</evidence>
<evidence type="ECO:0000256" key="3">
    <source>
        <dbReference type="ARBA" id="ARBA00022723"/>
    </source>
</evidence>
<dbReference type="InterPro" id="IPR051684">
    <property type="entry name" value="Electron_Trans/Redox"/>
</dbReference>
<dbReference type="PROSITE" id="PS00198">
    <property type="entry name" value="4FE4S_FER_1"/>
    <property type="match status" value="1"/>
</dbReference>
<evidence type="ECO:0000256" key="1">
    <source>
        <dbReference type="ARBA" id="ARBA00022448"/>
    </source>
</evidence>
<gene>
    <name evidence="10" type="ORF">EM6_2219</name>
</gene>
<dbReference type="InterPro" id="IPR014116">
    <property type="entry name" value="Cyt_c_oxidase_cbb3_FixG"/>
</dbReference>
<keyword evidence="4" id="KW-0249">Electron transport</keyword>
<dbReference type="Pfam" id="PF13746">
    <property type="entry name" value="Fer4_18"/>
    <property type="match status" value="1"/>
</dbReference>
<name>A0A3G9G4D0_9CAUL</name>
<accession>A0A3G9G4D0</accession>
<dbReference type="PANTHER" id="PTHR30176:SF3">
    <property type="entry name" value="FERREDOXIN-TYPE PROTEIN NAPH"/>
    <property type="match status" value="1"/>
</dbReference>
<keyword evidence="1" id="KW-0813">Transport</keyword>
<keyword evidence="3" id="KW-0479">Metal-binding</keyword>
<evidence type="ECO:0000256" key="4">
    <source>
        <dbReference type="ARBA" id="ARBA00022982"/>
    </source>
</evidence>